<dbReference type="EMBL" id="QGGW01000001">
    <property type="protein sequence ID" value="PWK62642.1"/>
    <property type="molecule type" value="Genomic_DNA"/>
</dbReference>
<dbReference type="RefSeq" id="WP_146199911.1">
    <property type="nucleotide sequence ID" value="NZ_QGGW01000001.1"/>
</dbReference>
<sequence>MRGLPLVPLDSAKAMRLMREMVHVLLLAAAGRPFLPGEDPALADPEGPIHLADRKAGLLRIDDAEGHQHPSFAKKAALGSIGQRNGSFEGISRRLEATRLPWPRIEPACVKNINRFDGKGAILPRAKCGAITQRRYGAISDSRGCEWL</sequence>
<protein>
    <submittedName>
        <fullName evidence="1">Uncharacterized protein</fullName>
    </submittedName>
</protein>
<evidence type="ECO:0000313" key="2">
    <source>
        <dbReference type="Proteomes" id="UP000245708"/>
    </source>
</evidence>
<reference evidence="1 2" key="1">
    <citation type="submission" date="2018-05" db="EMBL/GenBank/DDBJ databases">
        <title>Genomic Encyclopedia of Type Strains, Phase IV (KMG-IV): sequencing the most valuable type-strain genomes for metagenomic binning, comparative biology and taxonomic classification.</title>
        <authorList>
            <person name="Goeker M."/>
        </authorList>
    </citation>
    <scope>NUCLEOTIDE SEQUENCE [LARGE SCALE GENOMIC DNA]</scope>
    <source>
        <strain evidence="1 2">DSM 16097</strain>
    </source>
</reference>
<gene>
    <name evidence="1" type="ORF">C7455_101671</name>
</gene>
<comment type="caution">
    <text evidence="1">The sequence shown here is derived from an EMBL/GenBank/DDBJ whole genome shotgun (WGS) entry which is preliminary data.</text>
</comment>
<name>A0A316GRI2_9RHOB</name>
<proteinExistence type="predicted"/>
<dbReference type="OrthoDB" id="1356145at2"/>
<keyword evidence="2" id="KW-1185">Reference proteome</keyword>
<organism evidence="1 2">
    <name type="scientific">Roseicyclus mahoneyensis</name>
    <dbReference type="NCBI Taxonomy" id="164332"/>
    <lineage>
        <taxon>Bacteria</taxon>
        <taxon>Pseudomonadati</taxon>
        <taxon>Pseudomonadota</taxon>
        <taxon>Alphaproteobacteria</taxon>
        <taxon>Rhodobacterales</taxon>
        <taxon>Roseobacteraceae</taxon>
        <taxon>Roseicyclus</taxon>
    </lineage>
</organism>
<evidence type="ECO:0000313" key="1">
    <source>
        <dbReference type="EMBL" id="PWK62642.1"/>
    </source>
</evidence>
<dbReference type="AlphaFoldDB" id="A0A316GRI2"/>
<dbReference type="Proteomes" id="UP000245708">
    <property type="component" value="Unassembled WGS sequence"/>
</dbReference>
<accession>A0A316GRI2</accession>